<sequence length="99" mass="11052">MDTDVWLSLLGGIPSSSSAEVEMRLSAEPGSIWTLCIGISLMYPVKYKGRLCFVSPSRRSSLLKAMVALAAFWTERYSVQAPPAYFFSPFEEVFDFVTL</sequence>
<reference evidence="1 2" key="1">
    <citation type="journal article" date="2022" name="Hortic Res">
        <title>A haplotype resolved chromosomal level avocado genome allows analysis of novel avocado genes.</title>
        <authorList>
            <person name="Nath O."/>
            <person name="Fletcher S.J."/>
            <person name="Hayward A."/>
            <person name="Shaw L.M."/>
            <person name="Masouleh A.K."/>
            <person name="Furtado A."/>
            <person name="Henry R.J."/>
            <person name="Mitter N."/>
        </authorList>
    </citation>
    <scope>NUCLEOTIDE SEQUENCE [LARGE SCALE GENOMIC DNA]</scope>
    <source>
        <strain evidence="2">cv. Hass</strain>
    </source>
</reference>
<evidence type="ECO:0000313" key="2">
    <source>
        <dbReference type="Proteomes" id="UP001234297"/>
    </source>
</evidence>
<name>A0ACC2K263_PERAE</name>
<comment type="caution">
    <text evidence="1">The sequence shown here is derived from an EMBL/GenBank/DDBJ whole genome shotgun (WGS) entry which is preliminary data.</text>
</comment>
<dbReference type="EMBL" id="CM056820">
    <property type="protein sequence ID" value="KAJ8615170.1"/>
    <property type="molecule type" value="Genomic_DNA"/>
</dbReference>
<proteinExistence type="predicted"/>
<dbReference type="Proteomes" id="UP001234297">
    <property type="component" value="Chromosome 12"/>
</dbReference>
<accession>A0ACC2K263</accession>
<keyword evidence="2" id="KW-1185">Reference proteome</keyword>
<evidence type="ECO:0000313" key="1">
    <source>
        <dbReference type="EMBL" id="KAJ8615170.1"/>
    </source>
</evidence>
<organism evidence="1 2">
    <name type="scientific">Persea americana</name>
    <name type="common">Avocado</name>
    <dbReference type="NCBI Taxonomy" id="3435"/>
    <lineage>
        <taxon>Eukaryota</taxon>
        <taxon>Viridiplantae</taxon>
        <taxon>Streptophyta</taxon>
        <taxon>Embryophyta</taxon>
        <taxon>Tracheophyta</taxon>
        <taxon>Spermatophyta</taxon>
        <taxon>Magnoliopsida</taxon>
        <taxon>Magnoliidae</taxon>
        <taxon>Laurales</taxon>
        <taxon>Lauraceae</taxon>
        <taxon>Persea</taxon>
    </lineage>
</organism>
<gene>
    <name evidence="1" type="ORF">MRB53_034542</name>
</gene>
<protein>
    <submittedName>
        <fullName evidence="1">Uncharacterized protein</fullName>
    </submittedName>
</protein>